<accession>A0AAN8P5F5</accession>
<proteinExistence type="predicted"/>
<name>A0AAN8P5F5_POLSC</name>
<evidence type="ECO:0000256" key="1">
    <source>
        <dbReference type="SAM" id="MobiDB-lite"/>
    </source>
</evidence>
<comment type="caution">
    <text evidence="2">The sequence shown here is derived from an EMBL/GenBank/DDBJ whole genome shotgun (WGS) entry which is preliminary data.</text>
</comment>
<gene>
    <name evidence="2" type="ORF">RUM43_013613</name>
</gene>
<dbReference type="Proteomes" id="UP001372834">
    <property type="component" value="Unassembled WGS sequence"/>
</dbReference>
<dbReference type="AlphaFoldDB" id="A0AAN8P5F5"/>
<evidence type="ECO:0000313" key="3">
    <source>
        <dbReference type="Proteomes" id="UP001372834"/>
    </source>
</evidence>
<feature type="compositionally biased region" description="Basic residues" evidence="1">
    <location>
        <begin position="41"/>
        <end position="52"/>
    </location>
</feature>
<protein>
    <submittedName>
        <fullName evidence="2">Uncharacterized protein</fullName>
    </submittedName>
</protein>
<feature type="compositionally biased region" description="Basic and acidic residues" evidence="1">
    <location>
        <begin position="16"/>
        <end position="27"/>
    </location>
</feature>
<feature type="non-terminal residue" evidence="2">
    <location>
        <position position="71"/>
    </location>
</feature>
<feature type="compositionally biased region" description="Basic and acidic residues" evidence="1">
    <location>
        <begin position="53"/>
        <end position="62"/>
    </location>
</feature>
<dbReference type="EMBL" id="JAWJWE010000042">
    <property type="protein sequence ID" value="KAK6618420.1"/>
    <property type="molecule type" value="Genomic_DNA"/>
</dbReference>
<evidence type="ECO:0000313" key="2">
    <source>
        <dbReference type="EMBL" id="KAK6618420.1"/>
    </source>
</evidence>
<reference evidence="2 3" key="1">
    <citation type="submission" date="2023-10" db="EMBL/GenBank/DDBJ databases">
        <title>Genomes of two closely related lineages of the louse Polyplax serrata with different host specificities.</title>
        <authorList>
            <person name="Martinu J."/>
            <person name="Tarabai H."/>
            <person name="Stefka J."/>
            <person name="Hypsa V."/>
        </authorList>
    </citation>
    <scope>NUCLEOTIDE SEQUENCE [LARGE SCALE GENOMIC DNA]</scope>
    <source>
        <strain evidence="2">HR10_N</strain>
    </source>
</reference>
<feature type="region of interest" description="Disordered" evidence="1">
    <location>
        <begin position="1"/>
        <end position="71"/>
    </location>
</feature>
<organism evidence="2 3">
    <name type="scientific">Polyplax serrata</name>
    <name type="common">Common mouse louse</name>
    <dbReference type="NCBI Taxonomy" id="468196"/>
    <lineage>
        <taxon>Eukaryota</taxon>
        <taxon>Metazoa</taxon>
        <taxon>Ecdysozoa</taxon>
        <taxon>Arthropoda</taxon>
        <taxon>Hexapoda</taxon>
        <taxon>Insecta</taxon>
        <taxon>Pterygota</taxon>
        <taxon>Neoptera</taxon>
        <taxon>Paraneoptera</taxon>
        <taxon>Psocodea</taxon>
        <taxon>Troctomorpha</taxon>
        <taxon>Phthiraptera</taxon>
        <taxon>Anoplura</taxon>
        <taxon>Polyplacidae</taxon>
        <taxon>Polyplax</taxon>
    </lineage>
</organism>
<sequence length="71" mass="8530">MCALCTKKDRKKEREKKKWERKTDRHTQVLCMSSGSDVHQSKRVKEKKKCKTRSREYGEGRHNPRKSNPKK</sequence>